<sequence>MKSILPTKEGLLTMPIETIDIIIDYLNVRDLQNLSKSCRQLRRAARIFHFGVNSPIWKDITNDLIIAPPISNYRDGVLIDGNFYIVVLTENAPMCWILDFAQSTVRWIQVPILISMNREEYHPIRSTAGAAIKNEIYMFGGESILTGQPTNIMYRLDIRTMNLCKVIVNGNYPTPRLMHSFDSVDSGHIILFGGRCMTHGKELYDTKDIFIYSVDKNVWVKYDQSSNLPYPRSLHTSGVINGLLYIYGGQHLTFHSLNSIHDDDDMWVYDSCKNTWRKYLASPSSRLCLPKDWIPTSGIGPGRRCGAAIFIMRRKIIILGGARKYNDTEKNEDMNIFCPVKKNWERVQIDGMPRLECVAIKNRGNNVFIIGKNREAKIVMGWIMD</sequence>
<name>A0ACA9Q3J5_9GLOM</name>
<proteinExistence type="predicted"/>
<accession>A0ACA9Q3J5</accession>
<dbReference type="EMBL" id="CAJVQC010026945">
    <property type="protein sequence ID" value="CAG8734847.1"/>
    <property type="molecule type" value="Genomic_DNA"/>
</dbReference>
<keyword evidence="2" id="KW-1185">Reference proteome</keyword>
<organism evidence="1 2">
    <name type="scientific">Racocetra persica</name>
    <dbReference type="NCBI Taxonomy" id="160502"/>
    <lineage>
        <taxon>Eukaryota</taxon>
        <taxon>Fungi</taxon>
        <taxon>Fungi incertae sedis</taxon>
        <taxon>Mucoromycota</taxon>
        <taxon>Glomeromycotina</taxon>
        <taxon>Glomeromycetes</taxon>
        <taxon>Diversisporales</taxon>
        <taxon>Gigasporaceae</taxon>
        <taxon>Racocetra</taxon>
    </lineage>
</organism>
<reference evidence="1" key="1">
    <citation type="submission" date="2021-06" db="EMBL/GenBank/DDBJ databases">
        <authorList>
            <person name="Kallberg Y."/>
            <person name="Tangrot J."/>
            <person name="Rosling A."/>
        </authorList>
    </citation>
    <scope>NUCLEOTIDE SEQUENCE</scope>
    <source>
        <strain evidence="1">MA461A</strain>
    </source>
</reference>
<dbReference type="Proteomes" id="UP000789920">
    <property type="component" value="Unassembled WGS sequence"/>
</dbReference>
<gene>
    <name evidence="1" type="ORF">RPERSI_LOCUS12544</name>
</gene>
<protein>
    <submittedName>
        <fullName evidence="1">30066_t:CDS:1</fullName>
    </submittedName>
</protein>
<evidence type="ECO:0000313" key="2">
    <source>
        <dbReference type="Proteomes" id="UP000789920"/>
    </source>
</evidence>
<evidence type="ECO:0000313" key="1">
    <source>
        <dbReference type="EMBL" id="CAG8734847.1"/>
    </source>
</evidence>
<comment type="caution">
    <text evidence="1">The sequence shown here is derived from an EMBL/GenBank/DDBJ whole genome shotgun (WGS) entry which is preliminary data.</text>
</comment>